<dbReference type="EMBL" id="JAEAOA010001328">
    <property type="protein sequence ID" value="KAK3577875.1"/>
    <property type="molecule type" value="Genomic_DNA"/>
</dbReference>
<dbReference type="PANTHER" id="PTHR16779">
    <property type="entry name" value="BETA-1,4-MANNOSYLTRANSFERASE EGH"/>
    <property type="match status" value="1"/>
</dbReference>
<evidence type="ECO:0000313" key="2">
    <source>
        <dbReference type="EMBL" id="KAK3577875.1"/>
    </source>
</evidence>
<dbReference type="Gene3D" id="3.90.550.10">
    <property type="entry name" value="Spore Coat Polysaccharide Biosynthesis Protein SpsA, Chain A"/>
    <property type="match status" value="1"/>
</dbReference>
<dbReference type="Proteomes" id="UP001195483">
    <property type="component" value="Unassembled WGS sequence"/>
</dbReference>
<accession>A0AAE0VIF4</accession>
<organism evidence="2 3">
    <name type="scientific">Potamilus streckersoni</name>
    <dbReference type="NCBI Taxonomy" id="2493646"/>
    <lineage>
        <taxon>Eukaryota</taxon>
        <taxon>Metazoa</taxon>
        <taxon>Spiralia</taxon>
        <taxon>Lophotrochozoa</taxon>
        <taxon>Mollusca</taxon>
        <taxon>Bivalvia</taxon>
        <taxon>Autobranchia</taxon>
        <taxon>Heteroconchia</taxon>
        <taxon>Palaeoheterodonta</taxon>
        <taxon>Unionida</taxon>
        <taxon>Unionoidea</taxon>
        <taxon>Unionidae</taxon>
        <taxon>Ambleminae</taxon>
        <taxon>Lampsilini</taxon>
        <taxon>Potamilus</taxon>
    </lineage>
</organism>
<dbReference type="InterPro" id="IPR027389">
    <property type="entry name" value="B_mannosylTrfase_Bre-3/Egh"/>
</dbReference>
<dbReference type="Pfam" id="PF13632">
    <property type="entry name" value="Glyco_trans_2_3"/>
    <property type="match status" value="1"/>
</dbReference>
<proteinExistence type="predicted"/>
<evidence type="ECO:0000313" key="3">
    <source>
        <dbReference type="Proteomes" id="UP001195483"/>
    </source>
</evidence>
<protein>
    <recommendedName>
        <fullName evidence="1">Glycosyltransferase 2-like domain-containing protein</fullName>
    </recommendedName>
</protein>
<name>A0AAE0VIF4_9BIVA</name>
<dbReference type="AlphaFoldDB" id="A0AAE0VIF4"/>
<dbReference type="GO" id="GO:0019187">
    <property type="term" value="F:beta-1,4-mannosyltransferase activity"/>
    <property type="evidence" value="ECO:0007669"/>
    <property type="project" value="InterPro"/>
</dbReference>
<reference evidence="2" key="3">
    <citation type="submission" date="2023-05" db="EMBL/GenBank/DDBJ databases">
        <authorList>
            <person name="Smith C.H."/>
        </authorList>
    </citation>
    <scope>NUCLEOTIDE SEQUENCE</scope>
    <source>
        <strain evidence="2">CHS0354</strain>
        <tissue evidence="2">Mantle</tissue>
    </source>
</reference>
<gene>
    <name evidence="2" type="ORF">CHS0354_021845</name>
</gene>
<dbReference type="GO" id="GO:0005737">
    <property type="term" value="C:cytoplasm"/>
    <property type="evidence" value="ECO:0007669"/>
    <property type="project" value="TreeGrafter"/>
</dbReference>
<dbReference type="InterPro" id="IPR029044">
    <property type="entry name" value="Nucleotide-diphossugar_trans"/>
</dbReference>
<comment type="caution">
    <text evidence="2">The sequence shown here is derived from an EMBL/GenBank/DDBJ whole genome shotgun (WGS) entry which is preliminary data.</text>
</comment>
<dbReference type="SUPFAM" id="SSF53448">
    <property type="entry name" value="Nucleotide-diphospho-sugar transferases"/>
    <property type="match status" value="1"/>
</dbReference>
<keyword evidence="3" id="KW-1185">Reference proteome</keyword>
<dbReference type="PANTHER" id="PTHR16779:SF1">
    <property type="entry name" value="BETA-1,4-MANNOSYLTRANSFERASE EGH"/>
    <property type="match status" value="1"/>
</dbReference>
<sequence length="308" mass="35145">MNIASLFCTNLWPDPPKFEIQKADIPFICFRVVTRGLYRNLVVDSLRKNIDTCHRTGIEKFKFEVVTDTALNLNASLFVREIVVPKEYVSKNKSLHKARALHYCLEKEINILSDDDWIVHLDEETIITEGSVVGLANFATKELGSLGQGVITYANESVVNWWTTLADSVRVAIDSGLMKFCFQKLHRPLYGLKGSFIIVKSPVENALGFDFGPRGSIAEDLYFALEAWKNGYKFNFVEGEMWEKSPFTVADYIRQRKRWFVGRMFTLLSPTCLDGIASTCGFFGQLDTEFYIVQKEQNVRERSTSDVV</sequence>
<reference evidence="2" key="2">
    <citation type="journal article" date="2021" name="Genome Biol. Evol.">
        <title>Developing a high-quality reference genome for a parasitic bivalve with doubly uniparental inheritance (Bivalvia: Unionida).</title>
        <authorList>
            <person name="Smith C.H."/>
        </authorList>
    </citation>
    <scope>NUCLEOTIDE SEQUENCE</scope>
    <source>
        <strain evidence="2">CHS0354</strain>
        <tissue evidence="2">Mantle</tissue>
    </source>
</reference>
<reference evidence="2" key="1">
    <citation type="journal article" date="2021" name="Genome Biol. Evol.">
        <title>A High-Quality Reference Genome for a Parasitic Bivalve with Doubly Uniparental Inheritance (Bivalvia: Unionida).</title>
        <authorList>
            <person name="Smith C.H."/>
        </authorList>
    </citation>
    <scope>NUCLEOTIDE SEQUENCE</scope>
    <source>
        <strain evidence="2">CHS0354</strain>
    </source>
</reference>
<dbReference type="InterPro" id="IPR001173">
    <property type="entry name" value="Glyco_trans_2-like"/>
</dbReference>
<evidence type="ECO:0000259" key="1">
    <source>
        <dbReference type="Pfam" id="PF13632"/>
    </source>
</evidence>
<feature type="domain" description="Glycosyltransferase 2-like" evidence="1">
    <location>
        <begin position="117"/>
        <end position="267"/>
    </location>
</feature>